<gene>
    <name evidence="1" type="ORF">CLORAM_02377</name>
</gene>
<accession>B0N6Z4</accession>
<dbReference type="Proteomes" id="UP000005798">
    <property type="component" value="Unassembled WGS sequence"/>
</dbReference>
<dbReference type="HOGENOM" id="CLU_3152631_0_0_9"/>
<proteinExistence type="predicted"/>
<name>B0N6Z4_9FIRM</name>
<sequence length="48" mass="5787">MTIIPTILRKEIRLFETTHDYEIKLKLIKSLSYNRISDCFMNEDNILL</sequence>
<comment type="caution">
    <text evidence="1">The sequence shown here is derived from an EMBL/GenBank/DDBJ whole genome shotgun (WGS) entry which is preliminary data.</text>
</comment>
<evidence type="ECO:0000313" key="2">
    <source>
        <dbReference type="Proteomes" id="UP000005798"/>
    </source>
</evidence>
<dbReference type="EMBL" id="ABFX02000008">
    <property type="protein sequence ID" value="EDS17582.1"/>
    <property type="molecule type" value="Genomic_DNA"/>
</dbReference>
<dbReference type="AlphaFoldDB" id="B0N6Z4"/>
<reference evidence="1" key="1">
    <citation type="submission" date="2007-11" db="EMBL/GenBank/DDBJ databases">
        <authorList>
            <person name="Fulton L."/>
            <person name="Clifton S."/>
            <person name="Fulton B."/>
            <person name="Xu J."/>
            <person name="Minx P."/>
            <person name="Pepin K.H."/>
            <person name="Johnson M."/>
            <person name="Thiruvilangam P."/>
            <person name="Bhonagiri V."/>
            <person name="Nash W.E."/>
            <person name="Mardis E.R."/>
            <person name="Wilson R.K."/>
        </authorList>
    </citation>
    <scope>NUCLEOTIDE SEQUENCE [LARGE SCALE GENOMIC DNA]</scope>
    <source>
        <strain evidence="1">DSM 1402</strain>
    </source>
</reference>
<keyword evidence="2" id="KW-1185">Reference proteome</keyword>
<reference evidence="1" key="2">
    <citation type="submission" date="2014-06" db="EMBL/GenBank/DDBJ databases">
        <title>Draft genome sequence of Clostridium ramosum(DSM 1402).</title>
        <authorList>
            <person name="Sudarsanam P."/>
            <person name="Ley R."/>
            <person name="Guruge J."/>
            <person name="Turnbaugh P.J."/>
            <person name="Mahowald M."/>
            <person name="Liep D."/>
            <person name="Gordon J."/>
        </authorList>
    </citation>
    <scope>NUCLEOTIDE SEQUENCE</scope>
    <source>
        <strain evidence="1">DSM 1402</strain>
    </source>
</reference>
<organism evidence="1 2">
    <name type="scientific">Thomasclavelia ramosa DSM 1402</name>
    <dbReference type="NCBI Taxonomy" id="445974"/>
    <lineage>
        <taxon>Bacteria</taxon>
        <taxon>Bacillati</taxon>
        <taxon>Bacillota</taxon>
        <taxon>Erysipelotrichia</taxon>
        <taxon>Erysipelotrichales</taxon>
        <taxon>Coprobacillaceae</taxon>
        <taxon>Thomasclavelia</taxon>
    </lineage>
</organism>
<protein>
    <submittedName>
        <fullName evidence="1">Uncharacterized protein</fullName>
    </submittedName>
</protein>
<evidence type="ECO:0000313" key="1">
    <source>
        <dbReference type="EMBL" id="EDS17582.1"/>
    </source>
</evidence>